<evidence type="ECO:0000259" key="1">
    <source>
        <dbReference type="PROSITE" id="PS50943"/>
    </source>
</evidence>
<keyword evidence="3" id="KW-1185">Reference proteome</keyword>
<organism evidence="2 3">
    <name type="scientific">Aquamicrobium zhengzhouense</name>
    <dbReference type="NCBI Taxonomy" id="2781738"/>
    <lineage>
        <taxon>Bacteria</taxon>
        <taxon>Pseudomonadati</taxon>
        <taxon>Pseudomonadota</taxon>
        <taxon>Alphaproteobacteria</taxon>
        <taxon>Hyphomicrobiales</taxon>
        <taxon>Phyllobacteriaceae</taxon>
        <taxon>Aquamicrobium</taxon>
    </lineage>
</organism>
<dbReference type="RefSeq" id="WP_198475068.1">
    <property type="nucleotide sequence ID" value="NZ_JADGMQ010000002.1"/>
</dbReference>
<protein>
    <submittedName>
        <fullName evidence="2">Helix-turn-helix domain-containing protein</fullName>
    </submittedName>
</protein>
<evidence type="ECO:0000313" key="3">
    <source>
        <dbReference type="Proteomes" id="UP000601789"/>
    </source>
</evidence>
<dbReference type="InterPro" id="IPR010982">
    <property type="entry name" value="Lambda_DNA-bd_dom_sf"/>
</dbReference>
<dbReference type="Proteomes" id="UP000601789">
    <property type="component" value="Unassembled WGS sequence"/>
</dbReference>
<sequence length="253" mass="28469">MPKTATKVEQEDIIKPRVIRDKAFAKRLEVACEGHPHCPTDQYRGKQKWLYEGLESEFGVKVSAEAVRKWFSGESRPRPKVMSYIARLLEVDEAWLSLGITPDLTPREQKQRNAIADGAVNLVAGMIQMGGGHIAFPEDDAADIYAIIAGKQVSLDVVLPFALGKDQFRLTIADKLDKKLIIAVMPQHEFYFRVLMITPEIVKTEGQRRGDFWELIIEQRGVKWKAGDHQINEVEAIRELVQDAPQPPPAASS</sequence>
<accession>A0ABS0SBD1</accession>
<reference evidence="2 3" key="1">
    <citation type="submission" date="2020-10" db="EMBL/GenBank/DDBJ databases">
        <title>Aquamicrobium zhengzhouensis sp. nov., a exopolysaccharide producing bacterium isolated from farmland soil.</title>
        <authorList>
            <person name="Wang X."/>
        </authorList>
    </citation>
    <scope>NUCLEOTIDE SEQUENCE [LARGE SCALE GENOMIC DNA]</scope>
    <source>
        <strain evidence="3">cd-1</strain>
    </source>
</reference>
<feature type="domain" description="HTH cro/C1-type" evidence="1">
    <location>
        <begin position="62"/>
        <end position="96"/>
    </location>
</feature>
<gene>
    <name evidence="2" type="ORF">IOD40_05370</name>
</gene>
<dbReference type="Gene3D" id="1.10.260.40">
    <property type="entry name" value="lambda repressor-like DNA-binding domains"/>
    <property type="match status" value="1"/>
</dbReference>
<dbReference type="InterPro" id="IPR001387">
    <property type="entry name" value="Cro/C1-type_HTH"/>
</dbReference>
<comment type="caution">
    <text evidence="2">The sequence shown here is derived from an EMBL/GenBank/DDBJ whole genome shotgun (WGS) entry which is preliminary data.</text>
</comment>
<name>A0ABS0SBD1_9HYPH</name>
<proteinExistence type="predicted"/>
<dbReference type="PROSITE" id="PS50943">
    <property type="entry name" value="HTH_CROC1"/>
    <property type="match status" value="1"/>
</dbReference>
<dbReference type="EMBL" id="JADGMQ010000002">
    <property type="protein sequence ID" value="MBI1620094.1"/>
    <property type="molecule type" value="Genomic_DNA"/>
</dbReference>
<evidence type="ECO:0000313" key="2">
    <source>
        <dbReference type="EMBL" id="MBI1620094.1"/>
    </source>
</evidence>